<accession>A0A934SAU3</accession>
<sequence length="162" mass="17312">MLRSNRLGFFGLASAAVLALAACEPTTTSTSTTPEGEDRGFIPGGSYVLVGMDGQTVPLRDMTLLVEERRLSGQGPCNAYSANNNVDLPQVQLSQIVTAGVPCKNSRIENRFLSVLQQATAMEFYGGVLKIKSPSTWLIFEHGMRADSAVSALDTVRGTAQQ</sequence>
<dbReference type="Pfam" id="PF03724">
    <property type="entry name" value="META"/>
    <property type="match status" value="1"/>
</dbReference>
<reference evidence="3" key="1">
    <citation type="submission" date="2021-01" db="EMBL/GenBank/DDBJ databases">
        <title>Paracoccus amoyensis sp. nov., isolated from the surface seawater along the coast of Xiamen Island, China.</title>
        <authorList>
            <person name="Lyu L."/>
        </authorList>
    </citation>
    <scope>NUCLEOTIDE SEQUENCE</scope>
    <source>
        <strain evidence="3">MJ17</strain>
    </source>
</reference>
<dbReference type="PROSITE" id="PS51257">
    <property type="entry name" value="PROKAR_LIPOPROTEIN"/>
    <property type="match status" value="1"/>
</dbReference>
<name>A0A934SAU3_9RHOB</name>
<evidence type="ECO:0000256" key="1">
    <source>
        <dbReference type="SAM" id="SignalP"/>
    </source>
</evidence>
<dbReference type="AlphaFoldDB" id="A0A934SAU3"/>
<evidence type="ECO:0000313" key="3">
    <source>
        <dbReference type="EMBL" id="MBK4214542.1"/>
    </source>
</evidence>
<dbReference type="InterPro" id="IPR005184">
    <property type="entry name" value="DUF306_Meta_HslJ"/>
</dbReference>
<comment type="caution">
    <text evidence="3">The sequence shown here is derived from an EMBL/GenBank/DDBJ whole genome shotgun (WGS) entry which is preliminary data.</text>
</comment>
<feature type="signal peptide" evidence="1">
    <location>
        <begin position="1"/>
        <end position="21"/>
    </location>
</feature>
<keyword evidence="4" id="KW-1185">Reference proteome</keyword>
<dbReference type="Proteomes" id="UP000640485">
    <property type="component" value="Unassembled WGS sequence"/>
</dbReference>
<feature type="domain" description="DUF306" evidence="2">
    <location>
        <begin position="43"/>
        <end position="133"/>
    </location>
</feature>
<proteinExistence type="predicted"/>
<keyword evidence="1" id="KW-0732">Signal</keyword>
<protein>
    <submittedName>
        <fullName evidence="3">META domain-containing protein</fullName>
    </submittedName>
</protein>
<evidence type="ECO:0000259" key="2">
    <source>
        <dbReference type="Pfam" id="PF03724"/>
    </source>
</evidence>
<gene>
    <name evidence="3" type="ORF">JJJ17_01240</name>
</gene>
<dbReference type="EMBL" id="JAEPRQ010000001">
    <property type="protein sequence ID" value="MBK4214542.1"/>
    <property type="molecule type" value="Genomic_DNA"/>
</dbReference>
<evidence type="ECO:0000313" key="4">
    <source>
        <dbReference type="Proteomes" id="UP000640485"/>
    </source>
</evidence>
<organism evidence="3 4">
    <name type="scientific">Paracoccus caeni</name>
    <dbReference type="NCBI Taxonomy" id="657651"/>
    <lineage>
        <taxon>Bacteria</taxon>
        <taxon>Pseudomonadati</taxon>
        <taxon>Pseudomonadota</taxon>
        <taxon>Alphaproteobacteria</taxon>
        <taxon>Rhodobacterales</taxon>
        <taxon>Paracoccaceae</taxon>
        <taxon>Paracoccus</taxon>
    </lineage>
</organism>
<dbReference type="Gene3D" id="2.40.128.270">
    <property type="match status" value="1"/>
</dbReference>
<dbReference type="InterPro" id="IPR038670">
    <property type="entry name" value="HslJ-like_sf"/>
</dbReference>
<dbReference type="RefSeq" id="WP_200683209.1">
    <property type="nucleotide sequence ID" value="NZ_JAEPRQ010000001.1"/>
</dbReference>
<feature type="chain" id="PRO_5037573952" evidence="1">
    <location>
        <begin position="22"/>
        <end position="162"/>
    </location>
</feature>